<dbReference type="Proteomes" id="UP001190700">
    <property type="component" value="Unassembled WGS sequence"/>
</dbReference>
<dbReference type="GO" id="GO:0008270">
    <property type="term" value="F:zinc ion binding"/>
    <property type="evidence" value="ECO:0007669"/>
    <property type="project" value="UniProtKB-KW"/>
</dbReference>
<evidence type="ECO:0000256" key="10">
    <source>
        <dbReference type="SAM" id="Phobius"/>
    </source>
</evidence>
<evidence type="ECO:0000256" key="3">
    <source>
        <dbReference type="ARBA" id="ARBA00022692"/>
    </source>
</evidence>
<dbReference type="EMBL" id="LGRX02005635">
    <property type="protein sequence ID" value="KAK3278061.1"/>
    <property type="molecule type" value="Genomic_DNA"/>
</dbReference>
<gene>
    <name evidence="13" type="ORF">CYMTET_13972</name>
</gene>
<feature type="domain" description="RING-CH-type" evidence="12">
    <location>
        <begin position="10"/>
        <end position="77"/>
    </location>
</feature>
<keyword evidence="4" id="KW-0479">Metal-binding</keyword>
<comment type="subcellular location">
    <subcellularLocation>
        <location evidence="1">Membrane</location>
        <topology evidence="1">Multi-pass membrane protein</topology>
    </subcellularLocation>
</comment>
<keyword evidence="6" id="KW-0833">Ubl conjugation pathway</keyword>
<evidence type="ECO:0000256" key="9">
    <source>
        <dbReference type="ARBA" id="ARBA00023136"/>
    </source>
</evidence>
<comment type="caution">
    <text evidence="13">The sequence shown here is derived from an EMBL/GenBank/DDBJ whole genome shotgun (WGS) entry which is preliminary data.</text>
</comment>
<evidence type="ECO:0000313" key="14">
    <source>
        <dbReference type="Proteomes" id="UP001190700"/>
    </source>
</evidence>
<dbReference type="AlphaFoldDB" id="A0AAE0GIE9"/>
<dbReference type="InterPro" id="IPR018247">
    <property type="entry name" value="EF_Hand_1_Ca_BS"/>
</dbReference>
<dbReference type="PANTHER" id="PTHR46065">
    <property type="entry name" value="E3 UBIQUITIN-PROTEIN LIGASE MARCH 2/3 FAMILY MEMBER"/>
    <property type="match status" value="1"/>
</dbReference>
<dbReference type="PROSITE" id="PS50222">
    <property type="entry name" value="EF_HAND_2"/>
    <property type="match status" value="1"/>
</dbReference>
<dbReference type="InterPro" id="IPR013083">
    <property type="entry name" value="Znf_RING/FYVE/PHD"/>
</dbReference>
<dbReference type="PROSITE" id="PS51292">
    <property type="entry name" value="ZF_RING_CH"/>
    <property type="match status" value="1"/>
</dbReference>
<keyword evidence="8 10" id="KW-1133">Transmembrane helix</keyword>
<feature type="domain" description="EF-hand" evidence="11">
    <location>
        <begin position="131"/>
        <end position="166"/>
    </location>
</feature>
<protein>
    <recommendedName>
        <fullName evidence="15">RING-CH-type domain-containing protein</fullName>
    </recommendedName>
</protein>
<dbReference type="GO" id="GO:0016020">
    <property type="term" value="C:membrane"/>
    <property type="evidence" value="ECO:0007669"/>
    <property type="project" value="UniProtKB-SubCell"/>
</dbReference>
<keyword evidence="9 10" id="KW-0472">Membrane</keyword>
<dbReference type="PANTHER" id="PTHR46065:SF3">
    <property type="entry name" value="FI20425P1"/>
    <property type="match status" value="1"/>
</dbReference>
<evidence type="ECO:0000256" key="8">
    <source>
        <dbReference type="ARBA" id="ARBA00022989"/>
    </source>
</evidence>
<evidence type="ECO:0000256" key="2">
    <source>
        <dbReference type="ARBA" id="ARBA00022679"/>
    </source>
</evidence>
<evidence type="ECO:0000256" key="7">
    <source>
        <dbReference type="ARBA" id="ARBA00022833"/>
    </source>
</evidence>
<dbReference type="GO" id="GO:0005509">
    <property type="term" value="F:calcium ion binding"/>
    <property type="evidence" value="ECO:0007669"/>
    <property type="project" value="InterPro"/>
</dbReference>
<evidence type="ECO:0008006" key="15">
    <source>
        <dbReference type="Google" id="ProtNLM"/>
    </source>
</evidence>
<dbReference type="Pfam" id="PF12906">
    <property type="entry name" value="RINGv"/>
    <property type="match status" value="1"/>
</dbReference>
<evidence type="ECO:0000256" key="5">
    <source>
        <dbReference type="ARBA" id="ARBA00022771"/>
    </source>
</evidence>
<accession>A0AAE0GIE9</accession>
<sequence length="360" mass="39590">MSEHEDLIEIDDTGESICRICRDEGSPSKPLLCPCACKGSVAHVHRDCLDTWLRSRPNAKDDGPALCELCGSVFEHLVLRDTSLLNVCAAIMGFLLAILFATLWNVYGYAAQPQEPSLFKGEPSAENLIQEASTAVEHIHKMFDLDGDGELSVSELRSLALRTNDPASSTQNINLDQLIRSSLAKVEHGAAGGATAHGLKQLYAGMGTLTLGVDIQNLLCSPEATAPDLDAQSVFEECATLQPILEDCIFIKAHPQMTDTDLAWELFNLCLVALLLWTSWKSMGPRMLRVARCRPELPLEAGRPSEGVVKRYTQAAWTMLACSLTGFVADLDENEIVYLWDIEHESEENTIPEEMFKDVV</sequence>
<name>A0AAE0GIE9_9CHLO</name>
<dbReference type="InterPro" id="IPR011016">
    <property type="entry name" value="Znf_RING-CH"/>
</dbReference>
<reference evidence="13 14" key="1">
    <citation type="journal article" date="2015" name="Genome Biol. Evol.">
        <title>Comparative Genomics of a Bacterivorous Green Alga Reveals Evolutionary Causalities and Consequences of Phago-Mixotrophic Mode of Nutrition.</title>
        <authorList>
            <person name="Burns J.A."/>
            <person name="Paasch A."/>
            <person name="Narechania A."/>
            <person name="Kim E."/>
        </authorList>
    </citation>
    <scope>NUCLEOTIDE SEQUENCE [LARGE SCALE GENOMIC DNA]</scope>
    <source>
        <strain evidence="13 14">PLY_AMNH</strain>
    </source>
</reference>
<proteinExistence type="predicted"/>
<keyword evidence="14" id="KW-1185">Reference proteome</keyword>
<dbReference type="SUPFAM" id="SSF57850">
    <property type="entry name" value="RING/U-box"/>
    <property type="match status" value="1"/>
</dbReference>
<evidence type="ECO:0000256" key="6">
    <source>
        <dbReference type="ARBA" id="ARBA00022786"/>
    </source>
</evidence>
<feature type="transmembrane region" description="Helical" evidence="10">
    <location>
        <begin position="84"/>
        <end position="107"/>
    </location>
</feature>
<dbReference type="GO" id="GO:0016740">
    <property type="term" value="F:transferase activity"/>
    <property type="evidence" value="ECO:0007669"/>
    <property type="project" value="UniProtKB-KW"/>
</dbReference>
<organism evidence="13 14">
    <name type="scientific">Cymbomonas tetramitiformis</name>
    <dbReference type="NCBI Taxonomy" id="36881"/>
    <lineage>
        <taxon>Eukaryota</taxon>
        <taxon>Viridiplantae</taxon>
        <taxon>Chlorophyta</taxon>
        <taxon>Pyramimonadophyceae</taxon>
        <taxon>Pyramimonadales</taxon>
        <taxon>Pyramimonadaceae</taxon>
        <taxon>Cymbomonas</taxon>
    </lineage>
</organism>
<keyword evidence="2" id="KW-0808">Transferase</keyword>
<keyword evidence="3 10" id="KW-0812">Transmembrane</keyword>
<evidence type="ECO:0000256" key="1">
    <source>
        <dbReference type="ARBA" id="ARBA00004141"/>
    </source>
</evidence>
<evidence type="ECO:0000313" key="13">
    <source>
        <dbReference type="EMBL" id="KAK3278061.1"/>
    </source>
</evidence>
<dbReference type="PROSITE" id="PS00018">
    <property type="entry name" value="EF_HAND_1"/>
    <property type="match status" value="1"/>
</dbReference>
<dbReference type="CDD" id="cd16495">
    <property type="entry name" value="RING_CH-C4HC3_MARCH"/>
    <property type="match status" value="1"/>
</dbReference>
<keyword evidence="7" id="KW-0862">Zinc</keyword>
<evidence type="ECO:0000256" key="4">
    <source>
        <dbReference type="ARBA" id="ARBA00022723"/>
    </source>
</evidence>
<keyword evidence="5" id="KW-0863">Zinc-finger</keyword>
<dbReference type="InterPro" id="IPR002048">
    <property type="entry name" value="EF_hand_dom"/>
</dbReference>
<dbReference type="SMART" id="SM00744">
    <property type="entry name" value="RINGv"/>
    <property type="match status" value="1"/>
</dbReference>
<evidence type="ECO:0000259" key="11">
    <source>
        <dbReference type="PROSITE" id="PS50222"/>
    </source>
</evidence>
<dbReference type="Gene3D" id="3.30.40.10">
    <property type="entry name" value="Zinc/RING finger domain, C3HC4 (zinc finger)"/>
    <property type="match status" value="1"/>
</dbReference>
<evidence type="ECO:0000259" key="12">
    <source>
        <dbReference type="PROSITE" id="PS51292"/>
    </source>
</evidence>